<accession>A0A7G9GFJ0</accession>
<dbReference type="EMBL" id="CP060635">
    <property type="protein sequence ID" value="QNM09572.1"/>
    <property type="molecule type" value="Genomic_DNA"/>
</dbReference>
<comment type="function">
    <text evidence="2">Prevents the cell division inhibition by proteins MinC and MinD at internal division sites while permitting inhibition at polar sites. This ensures cell division at the proper site by restricting the formation of a division septum at the midpoint of the long axis of the cell.</text>
</comment>
<dbReference type="AlphaFoldDB" id="A0A7G9GFJ0"/>
<dbReference type="RefSeq" id="WP_118644546.1">
    <property type="nucleotide sequence ID" value="NZ_CP060635.1"/>
</dbReference>
<protein>
    <submittedName>
        <fullName evidence="3">Cell division topological specificity factor MinE</fullName>
    </submittedName>
</protein>
<name>A0A7G9GFJ0_9FIRM</name>
<dbReference type="GO" id="GO:0032955">
    <property type="term" value="P:regulation of division septum assembly"/>
    <property type="evidence" value="ECO:0007669"/>
    <property type="project" value="InterPro"/>
</dbReference>
<dbReference type="InterPro" id="IPR036707">
    <property type="entry name" value="MinE_sf"/>
</dbReference>
<evidence type="ECO:0000256" key="2">
    <source>
        <dbReference type="ARBA" id="ARBA00025265"/>
    </source>
</evidence>
<keyword evidence="3" id="KW-0131">Cell cycle</keyword>
<sequence length="85" mass="9606">MGMFHERKQFSGTVARERLATLLSAERLACSPRNIQMLKNDLTMTINRYLPADEAAITIQIDYSPAVMTIKVPIQKTEDTHAKTI</sequence>
<evidence type="ECO:0000256" key="1">
    <source>
        <dbReference type="ARBA" id="ARBA00008168"/>
    </source>
</evidence>
<evidence type="ECO:0000313" key="4">
    <source>
        <dbReference type="Proteomes" id="UP000515860"/>
    </source>
</evidence>
<organism evidence="3 4">
    <name type="scientific">Wansuia hejianensis</name>
    <dbReference type="NCBI Taxonomy" id="2763667"/>
    <lineage>
        <taxon>Bacteria</taxon>
        <taxon>Bacillati</taxon>
        <taxon>Bacillota</taxon>
        <taxon>Clostridia</taxon>
        <taxon>Lachnospirales</taxon>
        <taxon>Lachnospiraceae</taxon>
        <taxon>Wansuia</taxon>
    </lineage>
</organism>
<evidence type="ECO:0000313" key="3">
    <source>
        <dbReference type="EMBL" id="QNM09572.1"/>
    </source>
</evidence>
<dbReference type="Proteomes" id="UP000515860">
    <property type="component" value="Chromosome"/>
</dbReference>
<proteinExistence type="inferred from homology"/>
<dbReference type="Gene3D" id="3.30.1070.10">
    <property type="entry name" value="Cell division topological specificity factor MinE"/>
    <property type="match status" value="1"/>
</dbReference>
<reference evidence="3 4" key="1">
    <citation type="submission" date="2020-08" db="EMBL/GenBank/DDBJ databases">
        <authorList>
            <person name="Liu C."/>
            <person name="Sun Q."/>
        </authorList>
    </citation>
    <scope>NUCLEOTIDE SEQUENCE [LARGE SCALE GENOMIC DNA]</scope>
    <source>
        <strain evidence="3 4">NSJ-29</strain>
    </source>
</reference>
<dbReference type="GO" id="GO:0051301">
    <property type="term" value="P:cell division"/>
    <property type="evidence" value="ECO:0007669"/>
    <property type="project" value="UniProtKB-KW"/>
</dbReference>
<gene>
    <name evidence="3" type="ORF">H9Q79_04590</name>
</gene>
<keyword evidence="4" id="KW-1185">Reference proteome</keyword>
<comment type="similarity">
    <text evidence="1">Belongs to the MinE family.</text>
</comment>
<dbReference type="Pfam" id="PF03776">
    <property type="entry name" value="MinE"/>
    <property type="match status" value="1"/>
</dbReference>
<dbReference type="InterPro" id="IPR005527">
    <property type="entry name" value="MinE"/>
</dbReference>
<keyword evidence="3" id="KW-0132">Cell division</keyword>
<dbReference type="KEGG" id="whj:H9Q79_04590"/>